<protein>
    <submittedName>
        <fullName evidence="3">DNA methyltransferase</fullName>
    </submittedName>
</protein>
<dbReference type="CDD" id="cd06445">
    <property type="entry name" value="ATase"/>
    <property type="match status" value="1"/>
</dbReference>
<dbReference type="InterPro" id="IPR036388">
    <property type="entry name" value="WH-like_DNA-bd_sf"/>
</dbReference>
<keyword evidence="1" id="KW-0227">DNA damage</keyword>
<keyword evidence="3" id="KW-0808">Transferase</keyword>
<dbReference type="InterPro" id="IPR014048">
    <property type="entry name" value="MethylDNA_cys_MeTrfase_DNA-bd"/>
</dbReference>
<gene>
    <name evidence="3" type="ORF">CUU66_06830</name>
</gene>
<keyword evidence="3" id="KW-0489">Methyltransferase</keyword>
<dbReference type="SUPFAM" id="SSF46767">
    <property type="entry name" value="Methylated DNA-protein cysteine methyltransferase, C-terminal domain"/>
    <property type="match status" value="1"/>
</dbReference>
<evidence type="ECO:0000259" key="2">
    <source>
        <dbReference type="Pfam" id="PF01035"/>
    </source>
</evidence>
<name>A0A2N5M8I3_9BACI</name>
<reference evidence="3 4" key="1">
    <citation type="submission" date="2017-11" db="EMBL/GenBank/DDBJ databases">
        <title>Comparitive Functional Genomics of Dry Heat Resistant strains isolated from the Viking Spacecraft.</title>
        <authorList>
            <person name="Seuylemezian A."/>
            <person name="Cooper K."/>
            <person name="Vaishampayan P."/>
        </authorList>
    </citation>
    <scope>NUCLEOTIDE SEQUENCE [LARGE SCALE GENOMIC DNA]</scope>
    <source>
        <strain evidence="3 4">V1-29</strain>
    </source>
</reference>
<proteinExistence type="predicted"/>
<organism evidence="3 4">
    <name type="scientific">Peribacillus deserti</name>
    <dbReference type="NCBI Taxonomy" id="673318"/>
    <lineage>
        <taxon>Bacteria</taxon>
        <taxon>Bacillati</taxon>
        <taxon>Bacillota</taxon>
        <taxon>Bacilli</taxon>
        <taxon>Bacillales</taxon>
        <taxon>Bacillaceae</taxon>
        <taxon>Peribacillus</taxon>
    </lineage>
</organism>
<sequence>MRAISIIVGIPPGKVMAYGQIARLSGSPRGARQVVRILHSMSEKYELPWHRVVNAKGEIAFRSEDGADEQKERLQAEGIIIQDNKVNLDEYLYHPEIDLIMMEGE</sequence>
<evidence type="ECO:0000313" key="3">
    <source>
        <dbReference type="EMBL" id="PLT30613.1"/>
    </source>
</evidence>
<dbReference type="InterPro" id="IPR052520">
    <property type="entry name" value="ATL_DNA_repair"/>
</dbReference>
<dbReference type="Proteomes" id="UP000234748">
    <property type="component" value="Unassembled WGS sequence"/>
</dbReference>
<dbReference type="AlphaFoldDB" id="A0A2N5M8I3"/>
<evidence type="ECO:0000256" key="1">
    <source>
        <dbReference type="ARBA" id="ARBA00022763"/>
    </source>
</evidence>
<accession>A0A2N5M8I3</accession>
<dbReference type="EMBL" id="PGUY01000020">
    <property type="protein sequence ID" value="PLT30613.1"/>
    <property type="molecule type" value="Genomic_DNA"/>
</dbReference>
<dbReference type="GO" id="GO:0006281">
    <property type="term" value="P:DNA repair"/>
    <property type="evidence" value="ECO:0007669"/>
    <property type="project" value="InterPro"/>
</dbReference>
<dbReference type="PANTHER" id="PTHR42942">
    <property type="entry name" value="6-O-METHYLGUANINE DNA METHYLTRANSFERASE"/>
    <property type="match status" value="1"/>
</dbReference>
<keyword evidence="4" id="KW-1185">Reference proteome</keyword>
<dbReference type="Pfam" id="PF01035">
    <property type="entry name" value="DNA_binding_1"/>
    <property type="match status" value="1"/>
</dbReference>
<dbReference type="GO" id="GO:0032259">
    <property type="term" value="P:methylation"/>
    <property type="evidence" value="ECO:0007669"/>
    <property type="project" value="UniProtKB-KW"/>
</dbReference>
<feature type="domain" description="Methylated-DNA-[protein]-cysteine S-methyltransferase DNA binding" evidence="2">
    <location>
        <begin position="4"/>
        <end position="79"/>
    </location>
</feature>
<dbReference type="Gene3D" id="1.10.10.10">
    <property type="entry name" value="Winged helix-like DNA-binding domain superfamily/Winged helix DNA-binding domain"/>
    <property type="match status" value="1"/>
</dbReference>
<dbReference type="GO" id="GO:0008168">
    <property type="term" value="F:methyltransferase activity"/>
    <property type="evidence" value="ECO:0007669"/>
    <property type="project" value="UniProtKB-KW"/>
</dbReference>
<dbReference type="PANTHER" id="PTHR42942:SF1">
    <property type="entry name" value="ALKYLTRANSFERASE-LIKE PROTEIN 1"/>
    <property type="match status" value="1"/>
</dbReference>
<evidence type="ECO:0000313" key="4">
    <source>
        <dbReference type="Proteomes" id="UP000234748"/>
    </source>
</evidence>
<comment type="caution">
    <text evidence="3">The sequence shown here is derived from an EMBL/GenBank/DDBJ whole genome shotgun (WGS) entry which is preliminary data.</text>
</comment>
<dbReference type="OrthoDB" id="9789813at2"/>
<dbReference type="InterPro" id="IPR036217">
    <property type="entry name" value="MethylDNA_cys_MeTrfase_DNAb"/>
</dbReference>